<evidence type="ECO:0000313" key="6">
    <source>
        <dbReference type="Proteomes" id="UP000263377"/>
    </source>
</evidence>
<dbReference type="Proteomes" id="UP000263377">
    <property type="component" value="Unassembled WGS sequence"/>
</dbReference>
<dbReference type="EMBL" id="QVIG01000003">
    <property type="protein sequence ID" value="RGD55640.1"/>
    <property type="molecule type" value="Genomic_DNA"/>
</dbReference>
<dbReference type="Gene3D" id="1.10.10.60">
    <property type="entry name" value="Homeodomain-like"/>
    <property type="match status" value="1"/>
</dbReference>
<dbReference type="GO" id="GO:0003700">
    <property type="term" value="F:DNA-binding transcription factor activity"/>
    <property type="evidence" value="ECO:0007669"/>
    <property type="project" value="InterPro"/>
</dbReference>
<reference evidence="5 6" key="1">
    <citation type="submission" date="2018-08" db="EMBL/GenBank/DDBJ databases">
        <title>Diversity &amp; Physiological Properties of Lignin-Decomposing Actinobacteria from Soil.</title>
        <authorList>
            <person name="Roh S.G."/>
            <person name="Kim S.B."/>
        </authorList>
    </citation>
    <scope>NUCLEOTIDE SEQUENCE [LARGE SCALE GENOMIC DNA]</scope>
    <source>
        <strain evidence="5 6">MMS17-GH009</strain>
    </source>
</reference>
<dbReference type="InterPro" id="IPR009057">
    <property type="entry name" value="Homeodomain-like_sf"/>
</dbReference>
<organism evidence="5 6">
    <name type="scientific">Kitasatospora xanthocidica</name>
    <dbReference type="NCBI Taxonomy" id="83382"/>
    <lineage>
        <taxon>Bacteria</taxon>
        <taxon>Bacillati</taxon>
        <taxon>Actinomycetota</taxon>
        <taxon>Actinomycetes</taxon>
        <taxon>Kitasatosporales</taxon>
        <taxon>Streptomycetaceae</taxon>
        <taxon>Kitasatospora</taxon>
    </lineage>
</organism>
<evidence type="ECO:0000259" key="4">
    <source>
        <dbReference type="PROSITE" id="PS01124"/>
    </source>
</evidence>
<evidence type="ECO:0000256" key="1">
    <source>
        <dbReference type="ARBA" id="ARBA00023015"/>
    </source>
</evidence>
<dbReference type="InterPro" id="IPR050204">
    <property type="entry name" value="AraC_XylS_family_regulators"/>
</dbReference>
<dbReference type="GO" id="GO:0043565">
    <property type="term" value="F:sequence-specific DNA binding"/>
    <property type="evidence" value="ECO:0007669"/>
    <property type="project" value="InterPro"/>
</dbReference>
<name>A0A372ZJL6_9ACTN</name>
<gene>
    <name evidence="5" type="ORF">DR950_40585</name>
</gene>
<feature type="domain" description="HTH araC/xylS-type" evidence="4">
    <location>
        <begin position="163"/>
        <end position="276"/>
    </location>
</feature>
<dbReference type="SUPFAM" id="SSF46689">
    <property type="entry name" value="Homeodomain-like"/>
    <property type="match status" value="1"/>
</dbReference>
<evidence type="ECO:0000256" key="2">
    <source>
        <dbReference type="ARBA" id="ARBA00023125"/>
    </source>
</evidence>
<sequence>MIRNTPPGTVLGAPAAPLRGYVLGYRGYRLALRQPLRRLEVPTDVVTVALAFEGTMSLTDAVSPAAAASFGSVAAGLRRTATVAEHAGALHGLAVSLTPQGAFRAFGPLAGELGGHWAEAGDVLGPRLRALTDRLADAPSWPARFAMLDGYFGALFAYGPDWDPSVHWVWRQLRHSHGLVPIGTLVEGTGWSRRRLELRFREHLGLAPKQAAGILRLQRTLNALTAHEDHPSEDHRSGHRPTGADLATRCGYYDQSHLDRTFRAMVGCSPRAFLAARRTAAALPGPAERITDRVSGRVTSTVLDPGGSGS</sequence>
<keyword evidence="6" id="KW-1185">Reference proteome</keyword>
<evidence type="ECO:0000313" key="5">
    <source>
        <dbReference type="EMBL" id="RGD55640.1"/>
    </source>
</evidence>
<accession>A0A372ZJL6</accession>
<keyword evidence="2" id="KW-0238">DNA-binding</keyword>
<protein>
    <submittedName>
        <fullName evidence="5">AraC family transcriptional regulator</fullName>
    </submittedName>
</protein>
<keyword evidence="3" id="KW-0804">Transcription</keyword>
<dbReference type="PANTHER" id="PTHR46796">
    <property type="entry name" value="HTH-TYPE TRANSCRIPTIONAL ACTIVATOR RHAS-RELATED"/>
    <property type="match status" value="1"/>
</dbReference>
<dbReference type="AlphaFoldDB" id="A0A372ZJL6"/>
<proteinExistence type="predicted"/>
<dbReference type="InterPro" id="IPR018060">
    <property type="entry name" value="HTH_AraC"/>
</dbReference>
<comment type="caution">
    <text evidence="5">The sequence shown here is derived from an EMBL/GenBank/DDBJ whole genome shotgun (WGS) entry which is preliminary data.</text>
</comment>
<keyword evidence="1" id="KW-0805">Transcription regulation</keyword>
<dbReference type="SMART" id="SM00342">
    <property type="entry name" value="HTH_ARAC"/>
    <property type="match status" value="1"/>
</dbReference>
<dbReference type="PROSITE" id="PS01124">
    <property type="entry name" value="HTH_ARAC_FAMILY_2"/>
    <property type="match status" value="1"/>
</dbReference>
<dbReference type="Pfam" id="PF12833">
    <property type="entry name" value="HTH_18"/>
    <property type="match status" value="1"/>
</dbReference>
<dbReference type="RefSeq" id="WP_117492963.1">
    <property type="nucleotide sequence ID" value="NZ_QVIG01000003.1"/>
</dbReference>
<evidence type="ECO:0000256" key="3">
    <source>
        <dbReference type="ARBA" id="ARBA00023163"/>
    </source>
</evidence>